<organism evidence="1 2">
    <name type="scientific">Acidimangrovimonas pyrenivorans</name>
    <dbReference type="NCBI Taxonomy" id="2030798"/>
    <lineage>
        <taxon>Bacteria</taxon>
        <taxon>Pseudomonadati</taxon>
        <taxon>Pseudomonadota</taxon>
        <taxon>Alphaproteobacteria</taxon>
        <taxon>Rhodobacterales</taxon>
        <taxon>Paracoccaceae</taxon>
        <taxon>Acidimangrovimonas</taxon>
    </lineage>
</organism>
<accession>A0ABV7AH39</accession>
<evidence type="ECO:0000313" key="2">
    <source>
        <dbReference type="Proteomes" id="UP001595443"/>
    </source>
</evidence>
<comment type="caution">
    <text evidence="1">The sequence shown here is derived from an EMBL/GenBank/DDBJ whole genome shotgun (WGS) entry which is preliminary data.</text>
</comment>
<keyword evidence="2" id="KW-1185">Reference proteome</keyword>
<protein>
    <submittedName>
        <fullName evidence="1">Uncharacterized protein</fullName>
    </submittedName>
</protein>
<name>A0ABV7AH39_9RHOB</name>
<dbReference type="RefSeq" id="WP_377833030.1">
    <property type="nucleotide sequence ID" value="NZ_JBHRSK010000005.1"/>
</dbReference>
<proteinExistence type="predicted"/>
<gene>
    <name evidence="1" type="ORF">ACFOES_09510</name>
</gene>
<sequence>MQSRQAADVVLQALRMAAQQVATICKEVLLPEFQNLIAFVDYEEHVDILDAANDPDAAELAEFLRERIRRVVG</sequence>
<reference evidence="2" key="1">
    <citation type="journal article" date="2019" name="Int. J. Syst. Evol. Microbiol.">
        <title>The Global Catalogue of Microorganisms (GCM) 10K type strain sequencing project: providing services to taxonomists for standard genome sequencing and annotation.</title>
        <authorList>
            <consortium name="The Broad Institute Genomics Platform"/>
            <consortium name="The Broad Institute Genome Sequencing Center for Infectious Disease"/>
            <person name="Wu L."/>
            <person name="Ma J."/>
        </authorList>
    </citation>
    <scope>NUCLEOTIDE SEQUENCE [LARGE SCALE GENOMIC DNA]</scope>
    <source>
        <strain evidence="2">KCTC 62192</strain>
    </source>
</reference>
<dbReference type="EMBL" id="JBHRSK010000005">
    <property type="protein sequence ID" value="MFC2968331.1"/>
    <property type="molecule type" value="Genomic_DNA"/>
</dbReference>
<dbReference type="Proteomes" id="UP001595443">
    <property type="component" value="Unassembled WGS sequence"/>
</dbReference>
<evidence type="ECO:0000313" key="1">
    <source>
        <dbReference type="EMBL" id="MFC2968331.1"/>
    </source>
</evidence>